<dbReference type="Gene3D" id="3.40.390.10">
    <property type="entry name" value="Collagenase (Catalytic Domain)"/>
    <property type="match status" value="1"/>
</dbReference>
<dbReference type="SUPFAM" id="SSF55486">
    <property type="entry name" value="Metalloproteases ('zincins'), catalytic domain"/>
    <property type="match status" value="1"/>
</dbReference>
<gene>
    <name evidence="1" type="ORF">AHEV_065</name>
</gene>
<organism evidence="1 2">
    <name type="scientific">Adoxophyes honmai entomopoxvirus 'L'</name>
    <dbReference type="NCBI Taxonomy" id="1293540"/>
    <lineage>
        <taxon>Viruses</taxon>
        <taxon>Varidnaviria</taxon>
        <taxon>Bamfordvirae</taxon>
        <taxon>Nucleocytoviricota</taxon>
        <taxon>Pokkesviricetes</taxon>
        <taxon>Chitovirales</taxon>
        <taxon>Poxviridae</taxon>
        <taxon>Entomopoxvirinae</taxon>
        <taxon>Betaentomopoxvirus</taxon>
        <taxon>Betaentomopoxvirus ahonmai</taxon>
    </lineage>
</organism>
<dbReference type="InterPro" id="IPR024079">
    <property type="entry name" value="MetalloPept_cat_dom_sf"/>
</dbReference>
<evidence type="ECO:0000313" key="2">
    <source>
        <dbReference type="Proteomes" id="UP000792575"/>
    </source>
</evidence>
<reference evidence="1" key="1">
    <citation type="journal article" date="2013" name="J. Virol.">
        <title>New Insights into the Evolution of Entomopoxvirinae from the Complete Genome Sequences of Four Entomopoxviruses Infecting Adoxophyes honmai, Choristoneura biennis, Choristoneura rosaceana, and Mythimna separata.</title>
        <authorList>
            <person name="Theze J."/>
            <person name="Takatsuka J."/>
            <person name="Li Z."/>
            <person name="Gallais J."/>
            <person name="Doucet D."/>
            <person name="Arif B."/>
            <person name="Nakai M."/>
            <person name="Herniou E.A."/>
        </authorList>
    </citation>
    <scope>NUCLEOTIDE SEQUENCE</scope>
    <source>
        <strain evidence="1">Tokyo</strain>
    </source>
</reference>
<name>A0A916KNZ4_9POXV</name>
<dbReference type="OrthoDB" id="35933at10239"/>
<dbReference type="GO" id="GO:0008237">
    <property type="term" value="F:metallopeptidase activity"/>
    <property type="evidence" value="ECO:0007669"/>
    <property type="project" value="InterPro"/>
</dbReference>
<dbReference type="Proteomes" id="UP000792575">
    <property type="component" value="Genome"/>
</dbReference>
<dbReference type="RefSeq" id="YP_008003888.1">
    <property type="nucleotide sequence ID" value="NC_021247.1"/>
</dbReference>
<protein>
    <submittedName>
        <fullName evidence="1">Uncharacterized protein</fullName>
    </submittedName>
</protein>
<dbReference type="GeneID" id="15613994"/>
<evidence type="ECO:0000313" key="1">
    <source>
        <dbReference type="EMBL" id="CCU55386.1"/>
    </source>
</evidence>
<keyword evidence="2" id="KW-1185">Reference proteome</keyword>
<dbReference type="KEGG" id="vg:15613994"/>
<accession>A0A916KNZ4</accession>
<proteinExistence type="predicted"/>
<sequence length="249" mass="30021">MIKYILLINVIIFHTYLIIQQKNNDNYAMKVLYLKDKLYFNNIINVTNFDNWVNLLNELHIKISNNTLLDLINYKNTYKSQNLLRKISKNKFKYVNRIIKCNKKIIYWNYKNIDDVDNNLIIQSANKSFNAWNKRINKCVEFKFTTKIDRNNLNIIIKPYNKYTTNKNILASYNDSIKSIILDYNYIQYDERYLIILIMHEIGHSLGVSHINNKYSVMNKYHNLNLYKYINLADPSNILHYFDVQQIIY</sequence>
<dbReference type="EMBL" id="HF679131">
    <property type="protein sequence ID" value="CCU55386.1"/>
    <property type="molecule type" value="Genomic_DNA"/>
</dbReference>